<feature type="region of interest" description="Disordered" evidence="1">
    <location>
        <begin position="1"/>
        <end position="52"/>
    </location>
</feature>
<sequence length="52" mass="5587">MDNKTMNKKGSNAKNSTGKPQECTNRKDSTNKTGNGNSYSNSYSHPSGSNCD</sequence>
<reference evidence="2" key="2">
    <citation type="journal article" date="2021" name="PeerJ">
        <title>Extensive microbial diversity within the chicken gut microbiome revealed by metagenomics and culture.</title>
        <authorList>
            <person name="Gilroy R."/>
            <person name="Ravi A."/>
            <person name="Getino M."/>
            <person name="Pursley I."/>
            <person name="Horton D.L."/>
            <person name="Alikhan N.F."/>
            <person name="Baker D."/>
            <person name="Gharbi K."/>
            <person name="Hall N."/>
            <person name="Watson M."/>
            <person name="Adriaenssens E.M."/>
            <person name="Foster-Nyarko E."/>
            <person name="Jarju S."/>
            <person name="Secka A."/>
            <person name="Antonio M."/>
            <person name="Oren A."/>
            <person name="Chaudhuri R.R."/>
            <person name="La Ragione R."/>
            <person name="Hildebrand F."/>
            <person name="Pallen M.J."/>
        </authorList>
    </citation>
    <scope>NUCLEOTIDE SEQUENCE</scope>
    <source>
        <strain evidence="2">ChiSxjej1B13-7958</strain>
    </source>
</reference>
<comment type="caution">
    <text evidence="2">The sequence shown here is derived from an EMBL/GenBank/DDBJ whole genome shotgun (WGS) entry which is preliminary data.</text>
</comment>
<dbReference type="EMBL" id="DVGZ01000112">
    <property type="protein sequence ID" value="HIR48074.1"/>
    <property type="molecule type" value="Genomic_DNA"/>
</dbReference>
<dbReference type="AlphaFoldDB" id="A0A9D1DG09"/>
<evidence type="ECO:0000313" key="2">
    <source>
        <dbReference type="EMBL" id="HIR48074.1"/>
    </source>
</evidence>
<dbReference type="Proteomes" id="UP000824242">
    <property type="component" value="Unassembled WGS sequence"/>
</dbReference>
<gene>
    <name evidence="2" type="ORF">IAB89_10565</name>
</gene>
<proteinExistence type="predicted"/>
<accession>A0A9D1DG09</accession>
<evidence type="ECO:0000313" key="3">
    <source>
        <dbReference type="Proteomes" id="UP000824242"/>
    </source>
</evidence>
<organism evidence="2 3">
    <name type="scientific">Candidatus Caccousia avicola</name>
    <dbReference type="NCBI Taxonomy" id="2840721"/>
    <lineage>
        <taxon>Bacteria</taxon>
        <taxon>Bacillati</taxon>
        <taxon>Bacillota</taxon>
        <taxon>Clostridia</taxon>
        <taxon>Eubacteriales</taxon>
        <taxon>Oscillospiraceae</taxon>
        <taxon>Oscillospiraceae incertae sedis</taxon>
        <taxon>Candidatus Caccousia</taxon>
    </lineage>
</organism>
<feature type="compositionally biased region" description="Low complexity" evidence="1">
    <location>
        <begin position="31"/>
        <end position="52"/>
    </location>
</feature>
<feature type="compositionally biased region" description="Polar residues" evidence="1">
    <location>
        <begin position="8"/>
        <end position="23"/>
    </location>
</feature>
<name>A0A9D1DG09_9FIRM</name>
<reference evidence="2" key="1">
    <citation type="submission" date="2020-10" db="EMBL/GenBank/DDBJ databases">
        <authorList>
            <person name="Gilroy R."/>
        </authorList>
    </citation>
    <scope>NUCLEOTIDE SEQUENCE</scope>
    <source>
        <strain evidence="2">ChiSxjej1B13-7958</strain>
    </source>
</reference>
<protein>
    <submittedName>
        <fullName evidence="2">Uncharacterized protein</fullName>
    </submittedName>
</protein>
<evidence type="ECO:0000256" key="1">
    <source>
        <dbReference type="SAM" id="MobiDB-lite"/>
    </source>
</evidence>